<evidence type="ECO:0000256" key="2">
    <source>
        <dbReference type="PROSITE-ProRule" id="PRU00169"/>
    </source>
</evidence>
<dbReference type="CDD" id="cd17546">
    <property type="entry name" value="REC_hyHK_CKI1_RcsC-like"/>
    <property type="match status" value="1"/>
</dbReference>
<dbReference type="InterPro" id="IPR004358">
    <property type="entry name" value="Sig_transdc_His_kin-like_C"/>
</dbReference>
<dbReference type="PROSITE" id="PS50110">
    <property type="entry name" value="RESPONSE_REGULATORY"/>
    <property type="match status" value="1"/>
</dbReference>
<feature type="non-terminal residue" evidence="6">
    <location>
        <position position="1"/>
    </location>
</feature>
<name>A0ABR2WNE1_9FUNG</name>
<feature type="modified residue" description="4-aspartylphosphate" evidence="2">
    <location>
        <position position="419"/>
    </location>
</feature>
<dbReference type="InterPro" id="IPR036890">
    <property type="entry name" value="HATPase_C_sf"/>
</dbReference>
<feature type="region of interest" description="Disordered" evidence="3">
    <location>
        <begin position="311"/>
        <end position="361"/>
    </location>
</feature>
<dbReference type="InterPro" id="IPR005467">
    <property type="entry name" value="His_kinase_dom"/>
</dbReference>
<dbReference type="Proteomes" id="UP001479436">
    <property type="component" value="Unassembled WGS sequence"/>
</dbReference>
<evidence type="ECO:0000313" key="7">
    <source>
        <dbReference type="Proteomes" id="UP001479436"/>
    </source>
</evidence>
<dbReference type="InterPro" id="IPR003594">
    <property type="entry name" value="HATPase_dom"/>
</dbReference>
<accession>A0ABR2WNE1</accession>
<dbReference type="PANTHER" id="PTHR43719:SF30">
    <property type="entry name" value="TWO-COMPONENT SYSTEM RESPONSE REGULATOR"/>
    <property type="match status" value="1"/>
</dbReference>
<dbReference type="InterPro" id="IPR050956">
    <property type="entry name" value="2C_system_His_kinase"/>
</dbReference>
<dbReference type="SUPFAM" id="SSF52172">
    <property type="entry name" value="CheY-like"/>
    <property type="match status" value="1"/>
</dbReference>
<feature type="compositionally biased region" description="Basic residues" evidence="3">
    <location>
        <begin position="339"/>
        <end position="352"/>
    </location>
</feature>
<organism evidence="6 7">
    <name type="scientific">Basidiobolus ranarum</name>
    <dbReference type="NCBI Taxonomy" id="34480"/>
    <lineage>
        <taxon>Eukaryota</taxon>
        <taxon>Fungi</taxon>
        <taxon>Fungi incertae sedis</taxon>
        <taxon>Zoopagomycota</taxon>
        <taxon>Entomophthoromycotina</taxon>
        <taxon>Basidiobolomycetes</taxon>
        <taxon>Basidiobolales</taxon>
        <taxon>Basidiobolaceae</taxon>
        <taxon>Basidiobolus</taxon>
    </lineage>
</organism>
<gene>
    <name evidence="6" type="ORF">K7432_010655</name>
</gene>
<reference evidence="6 7" key="1">
    <citation type="submission" date="2023-04" db="EMBL/GenBank/DDBJ databases">
        <title>Genome of Basidiobolus ranarum AG-B5.</title>
        <authorList>
            <person name="Stajich J.E."/>
            <person name="Carter-House D."/>
            <person name="Gryganskyi A."/>
        </authorList>
    </citation>
    <scope>NUCLEOTIDE SEQUENCE [LARGE SCALE GENOMIC DNA]</scope>
    <source>
        <strain evidence="6 7">AG-B5</strain>
    </source>
</reference>
<proteinExistence type="predicted"/>
<evidence type="ECO:0000259" key="4">
    <source>
        <dbReference type="PROSITE" id="PS50109"/>
    </source>
</evidence>
<feature type="domain" description="Histidine kinase" evidence="4">
    <location>
        <begin position="54"/>
        <end position="285"/>
    </location>
</feature>
<dbReference type="SUPFAM" id="SSF55874">
    <property type="entry name" value="ATPase domain of HSP90 chaperone/DNA topoisomerase II/histidine kinase"/>
    <property type="match status" value="1"/>
</dbReference>
<keyword evidence="1 2" id="KW-0597">Phosphoprotein</keyword>
<sequence>IYHSADLLHESLEKVQKEVRKESIKKVANWLENEITNDLDVVDTITLCAQHQKKIADDVLHMSKINMNLLVLSKTNMRPVSVVSNAIRMFETEVRLKEIALEFIVADGYSQLDVDWVKGDPTRFTQILINFLTNAIRFTERVPLRRITVTLDALDKPSLTTANEILEIDETQAEYDSPVIGSDVPSDISDNMGRETSEVPTTALLDAVYIAIAIKDSGVGMTLEEQSNLFQRFAQGTPRTYAEFGGSGLGLFISKRLVELHDGKITVESKKGDGTTFSFYIKCERVEGNFDNDTQECLSGETDAGVMEYTYTMPHKPPVDSLRTKDSPTGEKPSGNKKTTVKKKAKSKKQPKLSKEKEDTVECPLKPNASVLVVEDNLINQRVLKRQLELAGFTAGVAKHGAEALDILKQTSYHLILMDLEMPVMGGLECTRRIREIEKASGSRYIPIVGVSGNAREEYRCLAIESGMTDYVIKPYDKQELLVLVAAYIQKFN</sequence>
<dbReference type="SMART" id="SM00387">
    <property type="entry name" value="HATPase_c"/>
    <property type="match status" value="1"/>
</dbReference>
<dbReference type="PROSITE" id="PS50109">
    <property type="entry name" value="HIS_KIN"/>
    <property type="match status" value="1"/>
</dbReference>
<dbReference type="InterPro" id="IPR001789">
    <property type="entry name" value="Sig_transdc_resp-reg_receiver"/>
</dbReference>
<dbReference type="PANTHER" id="PTHR43719">
    <property type="entry name" value="TWO-COMPONENT HISTIDINE KINASE"/>
    <property type="match status" value="1"/>
</dbReference>
<feature type="domain" description="Response regulatory" evidence="5">
    <location>
        <begin position="370"/>
        <end position="489"/>
    </location>
</feature>
<evidence type="ECO:0000259" key="5">
    <source>
        <dbReference type="PROSITE" id="PS50110"/>
    </source>
</evidence>
<dbReference type="SMART" id="SM00448">
    <property type="entry name" value="REC"/>
    <property type="match status" value="1"/>
</dbReference>
<dbReference type="EMBL" id="JASJQH010000750">
    <property type="protein sequence ID" value="KAK9763040.1"/>
    <property type="molecule type" value="Genomic_DNA"/>
</dbReference>
<protein>
    <recommendedName>
        <fullName evidence="8">Histidine kinase</fullName>
    </recommendedName>
</protein>
<evidence type="ECO:0008006" key="8">
    <source>
        <dbReference type="Google" id="ProtNLM"/>
    </source>
</evidence>
<evidence type="ECO:0000256" key="1">
    <source>
        <dbReference type="ARBA" id="ARBA00022553"/>
    </source>
</evidence>
<dbReference type="Pfam" id="PF00072">
    <property type="entry name" value="Response_reg"/>
    <property type="match status" value="1"/>
</dbReference>
<comment type="caution">
    <text evidence="6">The sequence shown here is derived from an EMBL/GenBank/DDBJ whole genome shotgun (WGS) entry which is preliminary data.</text>
</comment>
<dbReference type="Gene3D" id="3.40.50.2300">
    <property type="match status" value="1"/>
</dbReference>
<dbReference type="Pfam" id="PF02518">
    <property type="entry name" value="HATPase_c"/>
    <property type="match status" value="1"/>
</dbReference>
<keyword evidence="7" id="KW-1185">Reference proteome</keyword>
<dbReference type="Gene3D" id="3.30.565.10">
    <property type="entry name" value="Histidine kinase-like ATPase, C-terminal domain"/>
    <property type="match status" value="1"/>
</dbReference>
<evidence type="ECO:0000313" key="6">
    <source>
        <dbReference type="EMBL" id="KAK9763040.1"/>
    </source>
</evidence>
<dbReference type="InterPro" id="IPR011006">
    <property type="entry name" value="CheY-like_superfamily"/>
</dbReference>
<dbReference type="PRINTS" id="PR00344">
    <property type="entry name" value="BCTRLSENSOR"/>
</dbReference>
<evidence type="ECO:0000256" key="3">
    <source>
        <dbReference type="SAM" id="MobiDB-lite"/>
    </source>
</evidence>